<gene>
    <name evidence="1" type="ORF">IAC58_00950</name>
</gene>
<evidence type="ECO:0000313" key="2">
    <source>
        <dbReference type="Proteomes" id="UP000823613"/>
    </source>
</evidence>
<dbReference type="AlphaFoldDB" id="A0A9D9GVV9"/>
<evidence type="ECO:0000313" key="1">
    <source>
        <dbReference type="EMBL" id="MBO8427116.1"/>
    </source>
</evidence>
<proteinExistence type="predicted"/>
<comment type="caution">
    <text evidence="1">The sequence shown here is derived from an EMBL/GenBank/DDBJ whole genome shotgun (WGS) entry which is preliminary data.</text>
</comment>
<dbReference type="EMBL" id="JADIMY010000016">
    <property type="protein sequence ID" value="MBO8427116.1"/>
    <property type="molecule type" value="Genomic_DNA"/>
</dbReference>
<name>A0A9D9GVV9_9BACL</name>
<dbReference type="Proteomes" id="UP000823613">
    <property type="component" value="Unassembled WGS sequence"/>
</dbReference>
<organism evidence="1 2">
    <name type="scientific">Candidatus Onthovivens merdipullorum</name>
    <dbReference type="NCBI Taxonomy" id="2840889"/>
    <lineage>
        <taxon>Bacteria</taxon>
        <taxon>Bacillati</taxon>
        <taxon>Bacillota</taxon>
        <taxon>Bacilli</taxon>
        <taxon>Bacillales</taxon>
        <taxon>Candidatus Onthovivens</taxon>
    </lineage>
</organism>
<reference evidence="1" key="2">
    <citation type="journal article" date="2021" name="PeerJ">
        <title>Extensive microbial diversity within the chicken gut microbiome revealed by metagenomics and culture.</title>
        <authorList>
            <person name="Gilroy R."/>
            <person name="Ravi A."/>
            <person name="Getino M."/>
            <person name="Pursley I."/>
            <person name="Horton D.L."/>
            <person name="Alikhan N.F."/>
            <person name="Baker D."/>
            <person name="Gharbi K."/>
            <person name="Hall N."/>
            <person name="Watson M."/>
            <person name="Adriaenssens E.M."/>
            <person name="Foster-Nyarko E."/>
            <person name="Jarju S."/>
            <person name="Secka A."/>
            <person name="Antonio M."/>
            <person name="Oren A."/>
            <person name="Chaudhuri R.R."/>
            <person name="La Ragione R."/>
            <person name="Hildebrand F."/>
            <person name="Pallen M.J."/>
        </authorList>
    </citation>
    <scope>NUCLEOTIDE SEQUENCE</scope>
    <source>
        <strain evidence="1">11159</strain>
    </source>
</reference>
<accession>A0A9D9GVV9</accession>
<protein>
    <submittedName>
        <fullName evidence="1">Uncharacterized protein</fullName>
    </submittedName>
</protein>
<sequence>MKKLLLTLLVLSSLVGVGVSAWYLSDTKQGSYTTTEIKPEIGFNNNTTTSN</sequence>
<reference evidence="1" key="1">
    <citation type="submission" date="2020-10" db="EMBL/GenBank/DDBJ databases">
        <authorList>
            <person name="Gilroy R."/>
        </authorList>
    </citation>
    <scope>NUCLEOTIDE SEQUENCE</scope>
    <source>
        <strain evidence="1">11159</strain>
    </source>
</reference>